<dbReference type="PANTHER" id="PTHR42852:SF13">
    <property type="entry name" value="PROTEIN DIPZ"/>
    <property type="match status" value="1"/>
</dbReference>
<dbReference type="Gene3D" id="2.30.30.700">
    <property type="entry name" value="SLA1 homology domain 1"/>
    <property type="match status" value="1"/>
</dbReference>
<keyword evidence="4" id="KW-1185">Reference proteome</keyword>
<dbReference type="InterPro" id="IPR036249">
    <property type="entry name" value="Thioredoxin-like_sf"/>
</dbReference>
<feature type="region of interest" description="Disordered" evidence="1">
    <location>
        <begin position="79"/>
        <end position="126"/>
    </location>
</feature>
<dbReference type="SUPFAM" id="SSF52833">
    <property type="entry name" value="Thioredoxin-like"/>
    <property type="match status" value="1"/>
</dbReference>
<dbReference type="InterPro" id="IPR050553">
    <property type="entry name" value="Thioredoxin_ResA/DsbE_sf"/>
</dbReference>
<reference evidence="3" key="2">
    <citation type="submission" date="2020-09" db="EMBL/GenBank/DDBJ databases">
        <authorList>
            <person name="Sun Q."/>
            <person name="Kim S."/>
        </authorList>
    </citation>
    <scope>NUCLEOTIDE SEQUENCE</scope>
    <source>
        <strain evidence="3">KCTC 12870</strain>
    </source>
</reference>
<evidence type="ECO:0000313" key="3">
    <source>
        <dbReference type="EMBL" id="GHB94177.1"/>
    </source>
</evidence>
<accession>A0A8J3DFM7</accession>
<dbReference type="Proteomes" id="UP000642829">
    <property type="component" value="Unassembled WGS sequence"/>
</dbReference>
<feature type="domain" description="Thioredoxin" evidence="2">
    <location>
        <begin position="125"/>
        <end position="265"/>
    </location>
</feature>
<dbReference type="GO" id="GO:0016209">
    <property type="term" value="F:antioxidant activity"/>
    <property type="evidence" value="ECO:0007669"/>
    <property type="project" value="InterPro"/>
</dbReference>
<proteinExistence type="predicted"/>
<feature type="compositionally biased region" description="Low complexity" evidence="1">
    <location>
        <begin position="96"/>
        <end position="117"/>
    </location>
</feature>
<comment type="caution">
    <text evidence="3">The sequence shown here is derived from an EMBL/GenBank/DDBJ whole genome shotgun (WGS) entry which is preliminary data.</text>
</comment>
<dbReference type="AlphaFoldDB" id="A0A8J3DFM7"/>
<dbReference type="CDD" id="cd02966">
    <property type="entry name" value="TlpA_like_family"/>
    <property type="match status" value="1"/>
</dbReference>
<organism evidence="3 4">
    <name type="scientific">Cerasicoccus arenae</name>
    <dbReference type="NCBI Taxonomy" id="424488"/>
    <lineage>
        <taxon>Bacteria</taxon>
        <taxon>Pseudomonadati</taxon>
        <taxon>Verrucomicrobiota</taxon>
        <taxon>Opitutia</taxon>
        <taxon>Puniceicoccales</taxon>
        <taxon>Cerasicoccaceae</taxon>
        <taxon>Cerasicoccus</taxon>
    </lineage>
</organism>
<evidence type="ECO:0000259" key="2">
    <source>
        <dbReference type="PROSITE" id="PS51352"/>
    </source>
</evidence>
<dbReference type="PROSITE" id="PS51352">
    <property type="entry name" value="THIOREDOXIN_2"/>
    <property type="match status" value="1"/>
</dbReference>
<dbReference type="Gene3D" id="3.40.30.10">
    <property type="entry name" value="Glutaredoxin"/>
    <property type="match status" value="1"/>
</dbReference>
<dbReference type="EMBL" id="BMXG01000003">
    <property type="protein sequence ID" value="GHB94177.1"/>
    <property type="molecule type" value="Genomic_DNA"/>
</dbReference>
<dbReference type="Pfam" id="PF00578">
    <property type="entry name" value="AhpC-TSA"/>
    <property type="match status" value="1"/>
</dbReference>
<gene>
    <name evidence="3" type="ORF">GCM10007047_07300</name>
</gene>
<reference evidence="3" key="1">
    <citation type="journal article" date="2014" name="Int. J. Syst. Evol. Microbiol.">
        <title>Complete genome sequence of Corynebacterium casei LMG S-19264T (=DSM 44701T), isolated from a smear-ripened cheese.</title>
        <authorList>
            <consortium name="US DOE Joint Genome Institute (JGI-PGF)"/>
            <person name="Walter F."/>
            <person name="Albersmeier A."/>
            <person name="Kalinowski J."/>
            <person name="Ruckert C."/>
        </authorList>
    </citation>
    <scope>NUCLEOTIDE SEQUENCE</scope>
    <source>
        <strain evidence="3">KCTC 12870</strain>
    </source>
</reference>
<protein>
    <recommendedName>
        <fullName evidence="2">Thioredoxin domain-containing protein</fullName>
    </recommendedName>
</protein>
<dbReference type="InterPro" id="IPR000866">
    <property type="entry name" value="AhpC/TSA"/>
</dbReference>
<evidence type="ECO:0000313" key="4">
    <source>
        <dbReference type="Proteomes" id="UP000642829"/>
    </source>
</evidence>
<dbReference type="PANTHER" id="PTHR42852">
    <property type="entry name" value="THIOL:DISULFIDE INTERCHANGE PROTEIN DSBE"/>
    <property type="match status" value="1"/>
</dbReference>
<dbReference type="RefSeq" id="WP_189511973.1">
    <property type="nucleotide sequence ID" value="NZ_BMXG01000003.1"/>
</dbReference>
<name>A0A8J3DFM7_9BACT</name>
<dbReference type="GO" id="GO:0016491">
    <property type="term" value="F:oxidoreductase activity"/>
    <property type="evidence" value="ECO:0007669"/>
    <property type="project" value="InterPro"/>
</dbReference>
<evidence type="ECO:0000256" key="1">
    <source>
        <dbReference type="SAM" id="MobiDB-lite"/>
    </source>
</evidence>
<sequence length="265" mass="28962">MNAPHSCRTFLLVALLTIITLGADGRTYQMRNGDVINGEVVSFKNGMIVLAKDGGGKSLVTLDAFSDADQAYLQEKFPQGDKREAVRATTSRSTIKPTPTAKPQTAAPTQQKAAPAQSNHPGLKTLRQGALPPAIKARIQGKSDYVSVSDLKGKIVVVHFWSTGTPPSIEEVKGLAYLYEKYHGRGFELIGVAMDNSQRRLNDAEEALGITWPMRLDEERRTIEEWGVTALPTNVLIDQVGVIRQEHISANDLQYVLAEQLGPVK</sequence>
<dbReference type="InterPro" id="IPR013766">
    <property type="entry name" value="Thioredoxin_domain"/>
</dbReference>